<organism evidence="2 3">
    <name type="scientific">Petrolisthes cinctipes</name>
    <name type="common">Flat porcelain crab</name>
    <dbReference type="NCBI Taxonomy" id="88211"/>
    <lineage>
        <taxon>Eukaryota</taxon>
        <taxon>Metazoa</taxon>
        <taxon>Ecdysozoa</taxon>
        <taxon>Arthropoda</taxon>
        <taxon>Crustacea</taxon>
        <taxon>Multicrustacea</taxon>
        <taxon>Malacostraca</taxon>
        <taxon>Eumalacostraca</taxon>
        <taxon>Eucarida</taxon>
        <taxon>Decapoda</taxon>
        <taxon>Pleocyemata</taxon>
        <taxon>Anomura</taxon>
        <taxon>Galatheoidea</taxon>
        <taxon>Porcellanidae</taxon>
        <taxon>Petrolisthes</taxon>
    </lineage>
</organism>
<comment type="caution">
    <text evidence="2">The sequence shown here is derived from an EMBL/GenBank/DDBJ whole genome shotgun (WGS) entry which is preliminary data.</text>
</comment>
<name>A0AAE1GFN9_PETCI</name>
<dbReference type="PANTHER" id="PTHR47577:SF2">
    <property type="entry name" value="THAP DOMAIN CONTAINING 9"/>
    <property type="match status" value="1"/>
</dbReference>
<dbReference type="PANTHER" id="PTHR47577">
    <property type="entry name" value="THAP DOMAIN-CONTAINING PROTEIN 6"/>
    <property type="match status" value="1"/>
</dbReference>
<proteinExistence type="predicted"/>
<dbReference type="EMBL" id="JAWQEG010000535">
    <property type="protein sequence ID" value="KAK3888738.1"/>
    <property type="molecule type" value="Genomic_DNA"/>
</dbReference>
<evidence type="ECO:0000313" key="2">
    <source>
        <dbReference type="EMBL" id="KAK3888738.1"/>
    </source>
</evidence>
<gene>
    <name evidence="2" type="ORF">Pcinc_007213</name>
</gene>
<dbReference type="Proteomes" id="UP001286313">
    <property type="component" value="Unassembled WGS sequence"/>
</dbReference>
<evidence type="ECO:0000313" key="3">
    <source>
        <dbReference type="Proteomes" id="UP001286313"/>
    </source>
</evidence>
<accession>A0AAE1GFN9</accession>
<dbReference type="InterPro" id="IPR048367">
    <property type="entry name" value="TNP-like_RNaseH_C"/>
</dbReference>
<evidence type="ECO:0000259" key="1">
    <source>
        <dbReference type="Pfam" id="PF21789"/>
    </source>
</evidence>
<protein>
    <recommendedName>
        <fullName evidence="1">Transposable element P transposase-like RNase H C-terminal domain-containing protein</fullName>
    </recommendedName>
</protein>
<feature type="domain" description="Transposable element P transposase-like RNase H C-terminal" evidence="1">
    <location>
        <begin position="50"/>
        <end position="84"/>
    </location>
</feature>
<dbReference type="AlphaFoldDB" id="A0AAE1GFN9"/>
<reference evidence="2" key="1">
    <citation type="submission" date="2023-10" db="EMBL/GenBank/DDBJ databases">
        <title>Genome assemblies of two species of porcelain crab, Petrolisthes cinctipes and Petrolisthes manimaculis (Anomura: Porcellanidae).</title>
        <authorList>
            <person name="Angst P."/>
        </authorList>
    </citation>
    <scope>NUCLEOTIDE SEQUENCE</scope>
    <source>
        <strain evidence="2">PB745_01</strain>
        <tissue evidence="2">Gill</tissue>
    </source>
</reference>
<dbReference type="Pfam" id="PF21789">
    <property type="entry name" value="TNP-like_RNaseH_C"/>
    <property type="match status" value="1"/>
</dbReference>
<sequence>MALTDCKGNKTYKTPRKTPIIRLLVAIKTTKGLYDQLVGENKPLQYLLTYKLSQDHLELLFCTIRASGRFRNNPTALNFMSTYKRLLMRHQIKTMNGNVTAQDPSEILTSETTSSTMKQAIEDHSDYITIAQRYDLIHRDPTQRDHDYVDCPNFEDVSQYKEAAFGYIAG</sequence>
<keyword evidence="3" id="KW-1185">Reference proteome</keyword>